<dbReference type="CDD" id="cd23458">
    <property type="entry name" value="beta-trefoil_Ricin_AgaB34-like"/>
    <property type="match status" value="1"/>
</dbReference>
<dbReference type="SMART" id="SM00458">
    <property type="entry name" value="RICIN"/>
    <property type="match status" value="1"/>
</dbReference>
<dbReference type="PRINTS" id="PR00843">
    <property type="entry name" value="GLHYDRLASE30"/>
</dbReference>
<dbReference type="GO" id="GO:0004348">
    <property type="term" value="F:glucosylceramidase activity"/>
    <property type="evidence" value="ECO:0007669"/>
    <property type="project" value="InterPro"/>
</dbReference>
<dbReference type="GO" id="GO:0006680">
    <property type="term" value="P:glucosylceramide catabolic process"/>
    <property type="evidence" value="ECO:0007669"/>
    <property type="project" value="TreeGrafter"/>
</dbReference>
<dbReference type="Pfam" id="PF02055">
    <property type="entry name" value="Glyco_hydro_30"/>
    <property type="match status" value="1"/>
</dbReference>
<dbReference type="eggNOG" id="COG5520">
    <property type="taxonomic scope" value="Bacteria"/>
</dbReference>
<organism evidence="7 8">
    <name type="scientific">Cystobacter fuscus (strain ATCC 25194 / DSM 2262 / NBRC 100088 / M29)</name>
    <dbReference type="NCBI Taxonomy" id="1242864"/>
    <lineage>
        <taxon>Bacteria</taxon>
        <taxon>Pseudomonadati</taxon>
        <taxon>Myxococcota</taxon>
        <taxon>Myxococcia</taxon>
        <taxon>Myxococcales</taxon>
        <taxon>Cystobacterineae</taxon>
        <taxon>Archangiaceae</taxon>
        <taxon>Cystobacter</taxon>
    </lineage>
</organism>
<dbReference type="SUPFAM" id="SSF51445">
    <property type="entry name" value="(Trans)glycosidases"/>
    <property type="match status" value="1"/>
</dbReference>
<gene>
    <name evidence="7" type="ORF">D187_003521</name>
</gene>
<evidence type="ECO:0000256" key="3">
    <source>
        <dbReference type="ARBA" id="ARBA00022801"/>
    </source>
</evidence>
<dbReference type="InterPro" id="IPR033453">
    <property type="entry name" value="Glyco_hydro_30_TIM-barrel"/>
</dbReference>
<name>S9P6K0_CYSF2</name>
<comment type="caution">
    <text evidence="7">The sequence shown here is derived from an EMBL/GenBank/DDBJ whole genome shotgun (WGS) entry which is preliminary data.</text>
</comment>
<dbReference type="RefSeq" id="WP_002629727.1">
    <property type="nucleotide sequence ID" value="NZ_ANAH02000021.1"/>
</dbReference>
<dbReference type="InterPro" id="IPR033452">
    <property type="entry name" value="GH30_C"/>
</dbReference>
<dbReference type="EMBL" id="ANAH02000021">
    <property type="protein sequence ID" value="EPX58806.1"/>
    <property type="molecule type" value="Genomic_DNA"/>
</dbReference>
<dbReference type="GO" id="GO:0016020">
    <property type="term" value="C:membrane"/>
    <property type="evidence" value="ECO:0007669"/>
    <property type="project" value="GOC"/>
</dbReference>
<sequence>MTLFKKNTRTGVSLALWGLCGLVPSLASAAGESVQVWLTTTSGSSLSKRFNAEANKTFGTQSGTSTTIDITESTTYQTIDGFGGALTDSSAWLIYNSPQRNAIMNDLFSVSAGGGYGMVRLPMGASDFARNNYSYDDTCCDLNGFSINHDTAYIIPLLKQALQLNPELKITALPWSAPGWMKFNNSFTGGGYLRNDLYGMYADYFVKFLQGYKAQGVPIHSVSMQNEPHNANSTYATMQMEPADQANFAANNLRPALNNAGFGSVKIFAWDHNWYEGGAPSRFAYDTLAYNNGQAQAAIAGVAWHCYESPETGSAVQNDFHNAYPNEEIHFTECTGGEWAKDAAANFTWNVRNVIMGPLRNWARSSLYWNIALDPNHGPYTGGCVDCRGMLTVNNTTGTYTKNEDYYSWAHFGKVARAGAVRIGSTSLGNGNIETVAFKNPDGSLALVALNSNGSQTLTFKVRWNGQSFDYSLPPRSVASFKWKAGSSGGTTTAYRLVNKATGKCVDVEAQSTADGAKIHQWACHTGSSQQWTLQPTDSGYSQIVSRHSGKALDVADVSTADGAPVQQWTWSNGSNQQFKTVSLGNGYVRIEARHSGKVLDVTSCTSSGDGTKLQQWAWSNNDCQQFLLEPI</sequence>
<dbReference type="SUPFAM" id="SSF51011">
    <property type="entry name" value="Glycosyl hydrolase domain"/>
    <property type="match status" value="1"/>
</dbReference>
<dbReference type="Pfam" id="PF17189">
    <property type="entry name" value="Glyco_hydro_30C"/>
    <property type="match status" value="1"/>
</dbReference>
<feature type="domain" description="Ricin B lectin" evidence="6">
    <location>
        <begin position="492"/>
        <end position="630"/>
    </location>
</feature>
<keyword evidence="2 5" id="KW-0732">Signal</keyword>
<keyword evidence="8" id="KW-1185">Reference proteome</keyword>
<dbReference type="PANTHER" id="PTHR11069:SF23">
    <property type="entry name" value="LYSOSOMAL ACID GLUCOSYLCERAMIDASE"/>
    <property type="match status" value="1"/>
</dbReference>
<dbReference type="AlphaFoldDB" id="S9P6K0"/>
<feature type="signal peptide" evidence="5">
    <location>
        <begin position="1"/>
        <end position="29"/>
    </location>
</feature>
<evidence type="ECO:0000313" key="8">
    <source>
        <dbReference type="Proteomes" id="UP000011682"/>
    </source>
</evidence>
<dbReference type="InterPro" id="IPR013780">
    <property type="entry name" value="Glyco_hydro_b"/>
</dbReference>
<evidence type="ECO:0000256" key="4">
    <source>
        <dbReference type="RuleBase" id="RU361188"/>
    </source>
</evidence>
<evidence type="ECO:0000256" key="5">
    <source>
        <dbReference type="SAM" id="SignalP"/>
    </source>
</evidence>
<dbReference type="Proteomes" id="UP000011682">
    <property type="component" value="Unassembled WGS sequence"/>
</dbReference>
<evidence type="ECO:0000256" key="1">
    <source>
        <dbReference type="ARBA" id="ARBA00005382"/>
    </source>
</evidence>
<dbReference type="Gene3D" id="3.20.20.80">
    <property type="entry name" value="Glycosidases"/>
    <property type="match status" value="1"/>
</dbReference>
<dbReference type="InterPro" id="IPR035992">
    <property type="entry name" value="Ricin_B-like_lectins"/>
</dbReference>
<dbReference type="Pfam" id="PF14200">
    <property type="entry name" value="RicinB_lectin_2"/>
    <property type="match status" value="1"/>
</dbReference>
<dbReference type="Gene3D" id="2.60.40.1180">
    <property type="entry name" value="Golgi alpha-mannosidase II"/>
    <property type="match status" value="1"/>
</dbReference>
<dbReference type="Gene3D" id="2.80.10.50">
    <property type="match status" value="1"/>
</dbReference>
<dbReference type="PROSITE" id="PS50231">
    <property type="entry name" value="RICIN_B_LECTIN"/>
    <property type="match status" value="1"/>
</dbReference>
<proteinExistence type="inferred from homology"/>
<dbReference type="InterPro" id="IPR000772">
    <property type="entry name" value="Ricin_B_lectin"/>
</dbReference>
<protein>
    <submittedName>
        <fullName evidence="7">Glycosyl hydrolase</fullName>
    </submittedName>
</protein>
<dbReference type="PANTHER" id="PTHR11069">
    <property type="entry name" value="GLUCOSYLCERAMIDASE"/>
    <property type="match status" value="1"/>
</dbReference>
<dbReference type="InterPro" id="IPR001139">
    <property type="entry name" value="Glyco_hydro_30"/>
</dbReference>
<accession>S9P6K0</accession>
<comment type="similarity">
    <text evidence="1 4">Belongs to the glycosyl hydrolase 30 family.</text>
</comment>
<reference evidence="7" key="1">
    <citation type="submission" date="2013-05" db="EMBL/GenBank/DDBJ databases">
        <title>Genome assembly of Cystobacter fuscus DSM 2262.</title>
        <authorList>
            <person name="Sharma G."/>
            <person name="Khatri I."/>
            <person name="Kaur C."/>
            <person name="Mayilraj S."/>
            <person name="Subramanian S."/>
        </authorList>
    </citation>
    <scope>NUCLEOTIDE SEQUENCE [LARGE SCALE GENOMIC DNA]</scope>
    <source>
        <strain evidence="7">DSM 2262</strain>
    </source>
</reference>
<keyword evidence="4" id="KW-0326">Glycosidase</keyword>
<evidence type="ECO:0000256" key="2">
    <source>
        <dbReference type="ARBA" id="ARBA00022729"/>
    </source>
</evidence>
<dbReference type="SUPFAM" id="SSF50370">
    <property type="entry name" value="Ricin B-like lectins"/>
    <property type="match status" value="1"/>
</dbReference>
<dbReference type="InterPro" id="IPR017853">
    <property type="entry name" value="GH"/>
</dbReference>
<dbReference type="OrthoDB" id="9806701at2"/>
<keyword evidence="3 4" id="KW-0378">Hydrolase</keyword>
<evidence type="ECO:0000313" key="7">
    <source>
        <dbReference type="EMBL" id="EPX58806.1"/>
    </source>
</evidence>
<feature type="chain" id="PRO_5004567392" evidence="5">
    <location>
        <begin position="30"/>
        <end position="632"/>
    </location>
</feature>
<evidence type="ECO:0000259" key="6">
    <source>
        <dbReference type="SMART" id="SM00458"/>
    </source>
</evidence>